<proteinExistence type="predicted"/>
<accession>A0A382GNU7</accession>
<dbReference type="Gene3D" id="3.40.50.2000">
    <property type="entry name" value="Glycogen Phosphorylase B"/>
    <property type="match status" value="1"/>
</dbReference>
<name>A0A382GNU7_9ZZZZ</name>
<evidence type="ECO:0000313" key="2">
    <source>
        <dbReference type="EMBL" id="SVB76806.1"/>
    </source>
</evidence>
<reference evidence="2" key="1">
    <citation type="submission" date="2018-05" db="EMBL/GenBank/DDBJ databases">
        <authorList>
            <person name="Lanie J.A."/>
            <person name="Ng W.-L."/>
            <person name="Kazmierczak K.M."/>
            <person name="Andrzejewski T.M."/>
            <person name="Davidsen T.M."/>
            <person name="Wayne K.J."/>
            <person name="Tettelin H."/>
            <person name="Glass J.I."/>
            <person name="Rusch D."/>
            <person name="Podicherti R."/>
            <person name="Tsui H.-C.T."/>
            <person name="Winkler M.E."/>
        </authorList>
    </citation>
    <scope>NUCLEOTIDE SEQUENCE</scope>
</reference>
<dbReference type="InterPro" id="IPR028098">
    <property type="entry name" value="Glyco_trans_4-like_N"/>
</dbReference>
<gene>
    <name evidence="2" type="ORF">METZ01_LOCUS229660</name>
</gene>
<dbReference type="AlphaFoldDB" id="A0A382GNU7"/>
<dbReference type="Pfam" id="PF13439">
    <property type="entry name" value="Glyco_transf_4"/>
    <property type="match status" value="1"/>
</dbReference>
<evidence type="ECO:0000259" key="1">
    <source>
        <dbReference type="Pfam" id="PF13439"/>
    </source>
</evidence>
<feature type="non-terminal residue" evidence="2">
    <location>
        <position position="199"/>
    </location>
</feature>
<protein>
    <recommendedName>
        <fullName evidence="1">Glycosyltransferase subfamily 4-like N-terminal domain-containing protein</fullName>
    </recommendedName>
</protein>
<sequence length="199" mass="23073">MHFWFASQSHEPLPGVDKGQRAWRLGLVGEELVRQGHSVTWWTSDFWHLTKQHRYGKYQSLTPQEGWRFNLIPGKGYQKNFSFARMRHNRHLADEFSKLAEQEEPPDLILTPLPAPEVTAAATGYGIRYGVPVVLDLRDLWPLAIVEMFPRLIRPFVRLLLFRMEKEVRQSCREARAITAMSTEFVAWGARKAGRSIEA</sequence>
<dbReference type="EMBL" id="UINC01056595">
    <property type="protein sequence ID" value="SVB76806.1"/>
    <property type="molecule type" value="Genomic_DNA"/>
</dbReference>
<dbReference type="SUPFAM" id="SSF53756">
    <property type="entry name" value="UDP-Glycosyltransferase/glycogen phosphorylase"/>
    <property type="match status" value="1"/>
</dbReference>
<feature type="domain" description="Glycosyltransferase subfamily 4-like N-terminal" evidence="1">
    <location>
        <begin position="29"/>
        <end position="186"/>
    </location>
</feature>
<organism evidence="2">
    <name type="scientific">marine metagenome</name>
    <dbReference type="NCBI Taxonomy" id="408172"/>
    <lineage>
        <taxon>unclassified sequences</taxon>
        <taxon>metagenomes</taxon>
        <taxon>ecological metagenomes</taxon>
    </lineage>
</organism>